<sequence length="75" mass="9027">MANMEFLVTDIRENVELIKEKQEIQRLDHDAINEKVEIVRDRVKVFKEHIEWAERCDSELEETEIRADDQRKTGD</sequence>
<comment type="caution">
    <text evidence="1">The sequence shown here is derived from an EMBL/GenBank/DDBJ whole genome shotgun (WGS) entry which is preliminary data.</text>
</comment>
<dbReference type="Proteomes" id="UP000735302">
    <property type="component" value="Unassembled WGS sequence"/>
</dbReference>
<reference evidence="1 2" key="1">
    <citation type="journal article" date="2021" name="Elife">
        <title>Chloroplast acquisition without the gene transfer in kleptoplastic sea slugs, Plakobranchus ocellatus.</title>
        <authorList>
            <person name="Maeda T."/>
            <person name="Takahashi S."/>
            <person name="Yoshida T."/>
            <person name="Shimamura S."/>
            <person name="Takaki Y."/>
            <person name="Nagai Y."/>
            <person name="Toyoda A."/>
            <person name="Suzuki Y."/>
            <person name="Arimoto A."/>
            <person name="Ishii H."/>
            <person name="Satoh N."/>
            <person name="Nishiyama T."/>
            <person name="Hasebe M."/>
            <person name="Maruyama T."/>
            <person name="Minagawa J."/>
            <person name="Obokata J."/>
            <person name="Shigenobu S."/>
        </authorList>
    </citation>
    <scope>NUCLEOTIDE SEQUENCE [LARGE SCALE GENOMIC DNA]</scope>
</reference>
<organism evidence="1 2">
    <name type="scientific">Plakobranchus ocellatus</name>
    <dbReference type="NCBI Taxonomy" id="259542"/>
    <lineage>
        <taxon>Eukaryota</taxon>
        <taxon>Metazoa</taxon>
        <taxon>Spiralia</taxon>
        <taxon>Lophotrochozoa</taxon>
        <taxon>Mollusca</taxon>
        <taxon>Gastropoda</taxon>
        <taxon>Heterobranchia</taxon>
        <taxon>Euthyneura</taxon>
        <taxon>Panpulmonata</taxon>
        <taxon>Sacoglossa</taxon>
        <taxon>Placobranchoidea</taxon>
        <taxon>Plakobranchidae</taxon>
        <taxon>Plakobranchus</taxon>
    </lineage>
</organism>
<proteinExistence type="predicted"/>
<dbReference type="EMBL" id="BLXT01005946">
    <property type="protein sequence ID" value="GFO27694.1"/>
    <property type="molecule type" value="Genomic_DNA"/>
</dbReference>
<keyword evidence="2" id="KW-1185">Reference proteome</keyword>
<evidence type="ECO:0000313" key="1">
    <source>
        <dbReference type="EMBL" id="GFO27694.1"/>
    </source>
</evidence>
<protein>
    <recommendedName>
        <fullName evidence="3">V-SNARE coiled-coil homology domain-containing protein</fullName>
    </recommendedName>
</protein>
<dbReference type="AlphaFoldDB" id="A0AAV4C563"/>
<evidence type="ECO:0000313" key="2">
    <source>
        <dbReference type="Proteomes" id="UP000735302"/>
    </source>
</evidence>
<name>A0AAV4C563_9GAST</name>
<accession>A0AAV4C563</accession>
<evidence type="ECO:0008006" key="3">
    <source>
        <dbReference type="Google" id="ProtNLM"/>
    </source>
</evidence>
<gene>
    <name evidence="1" type="ORF">PoB_005419900</name>
</gene>